<dbReference type="EMBL" id="JBBPDW010000012">
    <property type="protein sequence ID" value="KAK7547611.1"/>
    <property type="molecule type" value="Genomic_DNA"/>
</dbReference>
<gene>
    <name evidence="1" type="primary">MED8</name>
    <name evidence="3" type="ORF">IWX46DRAFT_598085</name>
</gene>
<evidence type="ECO:0000313" key="4">
    <source>
        <dbReference type="Proteomes" id="UP001365128"/>
    </source>
</evidence>
<feature type="region of interest" description="Disordered" evidence="2">
    <location>
        <begin position="165"/>
        <end position="209"/>
    </location>
</feature>
<comment type="subcellular location">
    <subcellularLocation>
        <location evidence="1">Nucleus</location>
    </subcellularLocation>
</comment>
<evidence type="ECO:0000256" key="2">
    <source>
        <dbReference type="SAM" id="MobiDB-lite"/>
    </source>
</evidence>
<keyword evidence="1" id="KW-0804">Transcription</keyword>
<sequence length="229" mass="24995">MSAPAPTARAPQDETRALDLLAQRLQHLNGAIEVLKNTQLQHSWDIQPPPWQTISHQSSIINGRLLALLGVFDDNKELLNRAHAYPLPTFPGRSHEIMATQLTRKKLEPWVEDWIADGVKHAAGSDGDMNENGKLPGDGGLTGDQIEQLWDWAGPAGGNIGREIMTAEDDDEDDDEDDEEEEEEEEVEGVMDGIETSGSASKGEAVAPAQPMMKLDKILKFVSTGALVV</sequence>
<dbReference type="Proteomes" id="UP001365128">
    <property type="component" value="Unassembled WGS sequence"/>
</dbReference>
<evidence type="ECO:0000313" key="3">
    <source>
        <dbReference type="EMBL" id="KAK7547611.1"/>
    </source>
</evidence>
<keyword evidence="1" id="KW-0010">Activator</keyword>
<dbReference type="InterPro" id="IPR019364">
    <property type="entry name" value="Mediatior_Med8_fun/met"/>
</dbReference>
<protein>
    <recommendedName>
        <fullName evidence="1">Mediator of RNA polymerase II transcription subunit 8</fullName>
    </recommendedName>
    <alternativeName>
        <fullName evidence="1">Mediator complex subunit 8</fullName>
    </alternativeName>
</protein>
<keyword evidence="4" id="KW-1185">Reference proteome</keyword>
<comment type="similarity">
    <text evidence="1">Belongs to the Mediator complex subunit 8 family.</text>
</comment>
<comment type="subunit">
    <text evidence="1">Component of the Mediator complex.</text>
</comment>
<dbReference type="Gene3D" id="6.10.250.2610">
    <property type="match status" value="1"/>
</dbReference>
<proteinExistence type="inferred from homology"/>
<name>A0ABR1MEZ9_9PEZI</name>
<accession>A0ABR1MEZ9</accession>
<reference evidence="3 4" key="1">
    <citation type="submission" date="2024-04" db="EMBL/GenBank/DDBJ databases">
        <title>Phyllosticta paracitricarpa is synonymous to the EU quarantine fungus P. citricarpa based on phylogenomic analyses.</title>
        <authorList>
            <consortium name="Lawrence Berkeley National Laboratory"/>
            <person name="Van Ingen-Buijs V.A."/>
            <person name="Van Westerhoven A.C."/>
            <person name="Haridas S."/>
            <person name="Skiadas P."/>
            <person name="Martin F."/>
            <person name="Groenewald J.Z."/>
            <person name="Crous P.W."/>
            <person name="Seidl M.F."/>
        </authorList>
    </citation>
    <scope>NUCLEOTIDE SEQUENCE [LARGE SCALE GENOMIC DNA]</scope>
    <source>
        <strain evidence="3 4">CBS 122670</strain>
    </source>
</reference>
<keyword evidence="1" id="KW-0539">Nucleus</keyword>
<keyword evidence="1" id="KW-0805">Transcription regulation</keyword>
<dbReference type="Pfam" id="PF10232">
    <property type="entry name" value="Med8"/>
    <property type="match status" value="1"/>
</dbReference>
<organism evidence="3 4">
    <name type="scientific">Phyllosticta citricarpa</name>
    <dbReference type="NCBI Taxonomy" id="55181"/>
    <lineage>
        <taxon>Eukaryota</taxon>
        <taxon>Fungi</taxon>
        <taxon>Dikarya</taxon>
        <taxon>Ascomycota</taxon>
        <taxon>Pezizomycotina</taxon>
        <taxon>Dothideomycetes</taxon>
        <taxon>Dothideomycetes incertae sedis</taxon>
        <taxon>Botryosphaeriales</taxon>
        <taxon>Phyllostictaceae</taxon>
        <taxon>Phyllosticta</taxon>
    </lineage>
</organism>
<comment type="function">
    <text evidence="1">Component of the Mediator complex, a coactivator involved in the regulated transcription of nearly all RNA polymerase II-dependent genes. Mediator functions as a bridge to convey information from gene-specific regulatory proteins to the basal RNA polymerase II transcription machinery. Mediator is recruited to promoters by direct interactions with regulatory proteins and serves as a scaffold for the assembly of a functional preinitiation complex with RNA polymerase II and the general transcription factors.</text>
</comment>
<evidence type="ECO:0000256" key="1">
    <source>
        <dbReference type="RuleBase" id="RU364144"/>
    </source>
</evidence>
<comment type="caution">
    <text evidence="3">The sequence shown here is derived from an EMBL/GenBank/DDBJ whole genome shotgun (WGS) entry which is preliminary data.</text>
</comment>
<feature type="compositionally biased region" description="Acidic residues" evidence="2">
    <location>
        <begin position="166"/>
        <end position="189"/>
    </location>
</feature>